<dbReference type="PANTHER" id="PTHR37422:SF13">
    <property type="entry name" value="LIPOPOLYSACCHARIDE BIOSYNTHESIS PROTEIN PA4999-RELATED"/>
    <property type="match status" value="1"/>
</dbReference>
<dbReference type="OrthoDB" id="5243524at2"/>
<evidence type="ECO:0000256" key="5">
    <source>
        <dbReference type="SAM" id="Phobius"/>
    </source>
</evidence>
<dbReference type="Proteomes" id="UP000198282">
    <property type="component" value="Unassembled WGS sequence"/>
</dbReference>
<keyword evidence="2 5" id="KW-0812">Transmembrane</keyword>
<feature type="transmembrane region" description="Helical" evidence="5">
    <location>
        <begin position="204"/>
        <end position="222"/>
    </location>
</feature>
<accession>A0A239P8K6</accession>
<feature type="transmembrane region" description="Helical" evidence="5">
    <location>
        <begin position="55"/>
        <end position="75"/>
    </location>
</feature>
<dbReference type="RefSeq" id="WP_089213536.1">
    <property type="nucleotide sequence ID" value="NZ_FZOD01000099.1"/>
</dbReference>
<dbReference type="AlphaFoldDB" id="A0A239P8K6"/>
<feature type="transmembrane region" description="Helical" evidence="5">
    <location>
        <begin position="117"/>
        <end position="136"/>
    </location>
</feature>
<dbReference type="Pfam" id="PF04932">
    <property type="entry name" value="Wzy_C"/>
    <property type="match status" value="1"/>
</dbReference>
<evidence type="ECO:0000313" key="8">
    <source>
        <dbReference type="Proteomes" id="UP000198282"/>
    </source>
</evidence>
<dbReference type="GO" id="GO:0016874">
    <property type="term" value="F:ligase activity"/>
    <property type="evidence" value="ECO:0007669"/>
    <property type="project" value="UniProtKB-KW"/>
</dbReference>
<organism evidence="7 8">
    <name type="scientific">Streptosporangium subroseum</name>
    <dbReference type="NCBI Taxonomy" id="106412"/>
    <lineage>
        <taxon>Bacteria</taxon>
        <taxon>Bacillati</taxon>
        <taxon>Actinomycetota</taxon>
        <taxon>Actinomycetes</taxon>
        <taxon>Streptosporangiales</taxon>
        <taxon>Streptosporangiaceae</taxon>
        <taxon>Streptosporangium</taxon>
    </lineage>
</organism>
<dbReference type="InterPro" id="IPR007016">
    <property type="entry name" value="O-antigen_ligase-rel_domated"/>
</dbReference>
<comment type="subcellular location">
    <subcellularLocation>
        <location evidence="1">Membrane</location>
        <topology evidence="1">Multi-pass membrane protein</topology>
    </subcellularLocation>
</comment>
<feature type="domain" description="O-antigen ligase-related" evidence="6">
    <location>
        <begin position="237"/>
        <end position="365"/>
    </location>
</feature>
<evidence type="ECO:0000256" key="2">
    <source>
        <dbReference type="ARBA" id="ARBA00022692"/>
    </source>
</evidence>
<feature type="transmembrane region" description="Helical" evidence="5">
    <location>
        <begin position="142"/>
        <end position="163"/>
    </location>
</feature>
<keyword evidence="7" id="KW-0436">Ligase</keyword>
<keyword evidence="8" id="KW-1185">Reference proteome</keyword>
<feature type="transmembrane region" description="Helical" evidence="5">
    <location>
        <begin position="389"/>
        <end position="407"/>
    </location>
</feature>
<feature type="transmembrane region" description="Helical" evidence="5">
    <location>
        <begin position="350"/>
        <end position="377"/>
    </location>
</feature>
<feature type="transmembrane region" description="Helical" evidence="5">
    <location>
        <begin position="23"/>
        <end position="43"/>
    </location>
</feature>
<evidence type="ECO:0000313" key="7">
    <source>
        <dbReference type="EMBL" id="SNT63315.1"/>
    </source>
</evidence>
<evidence type="ECO:0000256" key="4">
    <source>
        <dbReference type="ARBA" id="ARBA00023136"/>
    </source>
</evidence>
<evidence type="ECO:0000256" key="3">
    <source>
        <dbReference type="ARBA" id="ARBA00022989"/>
    </source>
</evidence>
<feature type="transmembrane region" description="Helical" evidence="5">
    <location>
        <begin position="234"/>
        <end position="267"/>
    </location>
</feature>
<feature type="transmembrane region" description="Helical" evidence="5">
    <location>
        <begin position="413"/>
        <end position="435"/>
    </location>
</feature>
<feature type="transmembrane region" description="Helical" evidence="5">
    <location>
        <begin position="87"/>
        <end position="105"/>
    </location>
</feature>
<feature type="transmembrane region" description="Helical" evidence="5">
    <location>
        <begin position="279"/>
        <end position="302"/>
    </location>
</feature>
<name>A0A239P8K6_9ACTN</name>
<evidence type="ECO:0000259" key="6">
    <source>
        <dbReference type="Pfam" id="PF04932"/>
    </source>
</evidence>
<sequence length="459" mass="50138">MTTASPRIQIASLDTPLYQRADGATLMCVYVMVILLTPARLILRGLPMSLTPADVLGLFTITLWFCAHFTTTLGIAKGPNAVRRGMFTYGFALLFVYGYATFAYLPSDELNSADHSLVLVVANLGLALGMVDGVRGRERLDFVLKAMVVAGVGMAFIGGVQWISGIDLTVYMELPILHANDVVVQAVEARSGIQRVPATTGHPIEFGVIMAMILPFAVHYGFHARDRGESPRRWWIAAVMIAMGLMFAVSRSGILAIATVGIVLFIGWSGRRRLQAMGVVGAFLVVVQVLFPGLLGTFYNLFTSIGSDDSVRYRVHDYPNATAEFLRRPWFGRGIGTWYAPKHQVFDNQYLLTLVEAGIVGITVLVGIVLIAAYGASKARYLSVDPRDRNLALTLAATAIVPLVGAVTFDLLAFPQVTALMFFLIGACGAMLRIVEDERKRPRQQAPSAPRWDRPVARR</sequence>
<gene>
    <name evidence="7" type="ORF">SAMN05216276_109927</name>
</gene>
<protein>
    <submittedName>
        <fullName evidence="7">O-Antigen ligase</fullName>
    </submittedName>
</protein>
<dbReference type="PANTHER" id="PTHR37422">
    <property type="entry name" value="TEICHURONIC ACID BIOSYNTHESIS PROTEIN TUAE"/>
    <property type="match status" value="1"/>
</dbReference>
<dbReference type="InterPro" id="IPR051533">
    <property type="entry name" value="WaaL-like"/>
</dbReference>
<dbReference type="GO" id="GO:0016020">
    <property type="term" value="C:membrane"/>
    <property type="evidence" value="ECO:0007669"/>
    <property type="project" value="UniProtKB-SubCell"/>
</dbReference>
<reference evidence="7 8" key="1">
    <citation type="submission" date="2017-06" db="EMBL/GenBank/DDBJ databases">
        <authorList>
            <person name="Kim H.J."/>
            <person name="Triplett B.A."/>
        </authorList>
    </citation>
    <scope>NUCLEOTIDE SEQUENCE [LARGE SCALE GENOMIC DNA]</scope>
    <source>
        <strain evidence="7 8">CGMCC 4.2132</strain>
    </source>
</reference>
<dbReference type="EMBL" id="FZOD01000099">
    <property type="protein sequence ID" value="SNT63315.1"/>
    <property type="molecule type" value="Genomic_DNA"/>
</dbReference>
<proteinExistence type="predicted"/>
<evidence type="ECO:0000256" key="1">
    <source>
        <dbReference type="ARBA" id="ARBA00004141"/>
    </source>
</evidence>
<keyword evidence="3 5" id="KW-1133">Transmembrane helix</keyword>
<keyword evidence="4 5" id="KW-0472">Membrane</keyword>